<keyword evidence="6 7" id="KW-1015">Disulfide bond</keyword>
<dbReference type="InterPro" id="IPR019778">
    <property type="entry name" value="Class_I_Hydrophobin_CS"/>
</dbReference>
<feature type="non-terminal residue" evidence="8">
    <location>
        <position position="116"/>
    </location>
</feature>
<keyword evidence="5 7" id="KW-0732">Signal</keyword>
<dbReference type="SMART" id="SM00075">
    <property type="entry name" value="HYDRO"/>
    <property type="match status" value="1"/>
</dbReference>
<feature type="signal peptide" evidence="7">
    <location>
        <begin position="1"/>
        <end position="17"/>
    </location>
</feature>
<reference evidence="8 9" key="1">
    <citation type="journal article" date="2010" name="Nat. Biotechnol.">
        <title>Genome sequence of the model mushroom Schizophyllum commune.</title>
        <authorList>
            <person name="Ohm R.A."/>
            <person name="de Jong J.F."/>
            <person name="Lugones L.G."/>
            <person name="Aerts A."/>
            <person name="Kothe E."/>
            <person name="Stajich J.E."/>
            <person name="de Vries R.P."/>
            <person name="Record E."/>
            <person name="Levasseur A."/>
            <person name="Baker S.E."/>
            <person name="Bartholomew K.A."/>
            <person name="Coutinho P.M."/>
            <person name="Erdmann S."/>
            <person name="Fowler T.J."/>
            <person name="Gathman A.C."/>
            <person name="Lombard V."/>
            <person name="Henrissat B."/>
            <person name="Knabe N."/>
            <person name="Kuees U."/>
            <person name="Lilly W.W."/>
            <person name="Lindquist E."/>
            <person name="Lucas S."/>
            <person name="Magnuson J.K."/>
            <person name="Piumi F."/>
            <person name="Raudaskoski M."/>
            <person name="Salamov A."/>
            <person name="Schmutz J."/>
            <person name="Schwarze F.W.M.R."/>
            <person name="vanKuyk P.A."/>
            <person name="Horton J.S."/>
            <person name="Grigoriev I.V."/>
            <person name="Woesten H.A.B."/>
        </authorList>
    </citation>
    <scope>NUCLEOTIDE SEQUENCE [LARGE SCALE GENOMIC DNA]</scope>
    <source>
        <strain evidence="9">H4-8 / FGSC 9210</strain>
    </source>
</reference>
<keyword evidence="3 7" id="KW-0134">Cell wall</keyword>
<feature type="chain" id="PRO_5013986550" description="Hydrophobin" evidence="7">
    <location>
        <begin position="18"/>
        <end position="116"/>
    </location>
</feature>
<comment type="subcellular location">
    <subcellularLocation>
        <location evidence="1 7">Secreted</location>
        <location evidence="1 7">Cell wall</location>
    </subcellularLocation>
</comment>
<dbReference type="InterPro" id="IPR001338">
    <property type="entry name" value="Class_I_Hydrophobin"/>
</dbReference>
<comment type="similarity">
    <text evidence="2 7">Belongs to the fungal hydrophobin family.</text>
</comment>
<dbReference type="KEGG" id="scm:SCHCO_02629422"/>
<evidence type="ECO:0000256" key="1">
    <source>
        <dbReference type="ARBA" id="ARBA00004191"/>
    </source>
</evidence>
<dbReference type="HOGENOM" id="CLU_105134_3_1_1"/>
<dbReference type="EMBL" id="GL377307">
    <property type="protein sequence ID" value="EFI96392.1"/>
    <property type="molecule type" value="Genomic_DNA"/>
</dbReference>
<dbReference type="RefSeq" id="XP_003031295.1">
    <property type="nucleotide sequence ID" value="XM_003031249.3"/>
</dbReference>
<organism evidence="9">
    <name type="scientific">Schizophyllum commune (strain H4-8 / FGSC 9210)</name>
    <name type="common">Split gill fungus</name>
    <dbReference type="NCBI Taxonomy" id="578458"/>
    <lineage>
        <taxon>Eukaryota</taxon>
        <taxon>Fungi</taxon>
        <taxon>Dikarya</taxon>
        <taxon>Basidiomycota</taxon>
        <taxon>Agaricomycotina</taxon>
        <taxon>Agaricomycetes</taxon>
        <taxon>Agaricomycetidae</taxon>
        <taxon>Agaricales</taxon>
        <taxon>Schizophyllaceae</taxon>
        <taxon>Schizophyllum</taxon>
    </lineage>
</organism>
<gene>
    <name evidence="8" type="primary">HYD7</name>
    <name evidence="8" type="ORF">SCHCODRAFT_109698</name>
</gene>
<accession>D8Q7C2</accession>
<keyword evidence="9" id="KW-1185">Reference proteome</keyword>
<evidence type="ECO:0000256" key="5">
    <source>
        <dbReference type="ARBA" id="ARBA00022729"/>
    </source>
</evidence>
<evidence type="ECO:0000256" key="3">
    <source>
        <dbReference type="ARBA" id="ARBA00022512"/>
    </source>
</evidence>
<proteinExistence type="inferred from homology"/>
<dbReference type="eggNOG" id="ENOG502R1ZA">
    <property type="taxonomic scope" value="Eukaryota"/>
</dbReference>
<dbReference type="GO" id="GO:0005199">
    <property type="term" value="F:structural constituent of cell wall"/>
    <property type="evidence" value="ECO:0007669"/>
    <property type="project" value="InterPro"/>
</dbReference>
<evidence type="ECO:0000256" key="7">
    <source>
        <dbReference type="RuleBase" id="RU365009"/>
    </source>
</evidence>
<evidence type="ECO:0000313" key="8">
    <source>
        <dbReference type="EMBL" id="EFI96392.1"/>
    </source>
</evidence>
<dbReference type="AlphaFoldDB" id="D8Q7C2"/>
<protein>
    <recommendedName>
        <fullName evidence="7">Hydrophobin</fullName>
    </recommendedName>
</protein>
<evidence type="ECO:0000256" key="6">
    <source>
        <dbReference type="ARBA" id="ARBA00023157"/>
    </source>
</evidence>
<dbReference type="InParanoid" id="D8Q7C2"/>
<keyword evidence="4 7" id="KW-0964">Secreted</keyword>
<dbReference type="Proteomes" id="UP000007431">
    <property type="component" value="Unassembled WGS sequence"/>
</dbReference>
<dbReference type="PROSITE" id="PS00956">
    <property type="entry name" value="HYDROPHOBIN"/>
    <property type="match status" value="1"/>
</dbReference>
<evidence type="ECO:0000256" key="4">
    <source>
        <dbReference type="ARBA" id="ARBA00022525"/>
    </source>
</evidence>
<dbReference type="VEuPathDB" id="FungiDB:SCHCODRAFT_02629422"/>
<dbReference type="GO" id="GO:0009277">
    <property type="term" value="C:fungal-type cell wall"/>
    <property type="evidence" value="ECO:0007669"/>
    <property type="project" value="InterPro"/>
</dbReference>
<evidence type="ECO:0000256" key="2">
    <source>
        <dbReference type="ARBA" id="ARBA00010446"/>
    </source>
</evidence>
<dbReference type="STRING" id="578458.D8Q7C2"/>
<evidence type="ECO:0000313" key="9">
    <source>
        <dbReference type="Proteomes" id="UP000007431"/>
    </source>
</evidence>
<dbReference type="Pfam" id="PF01185">
    <property type="entry name" value="Hydrophobin"/>
    <property type="match status" value="1"/>
</dbReference>
<dbReference type="OMA" id="CCNSIES"/>
<dbReference type="CDD" id="cd23505">
    <property type="entry name" value="hydrophobin"/>
    <property type="match status" value="1"/>
</dbReference>
<name>D8Q7C2_SCHCM</name>
<dbReference type="OrthoDB" id="4225815at2759"/>
<sequence>MRFFATLVLALPALAMATAVPRDVNGGTPPKSCSSGPVYCCNKTEDSKHLDKGTTALLGLLNIKVGDLKNLVGLNCSPISVIGVGGNSCSAQTVCCTNTYQHGLVNVGCTPINIGL</sequence>
<dbReference type="GeneID" id="9587420"/>